<dbReference type="RefSeq" id="WP_349135946.1">
    <property type="nucleotide sequence ID" value="NZ_JBBMFF010000221.1"/>
</dbReference>
<protein>
    <submittedName>
        <fullName evidence="1">Uncharacterized protein</fullName>
    </submittedName>
</protein>
<name>A0ABV1G750_9FIRM</name>
<evidence type="ECO:0000313" key="1">
    <source>
        <dbReference type="EMBL" id="MEQ2511241.1"/>
    </source>
</evidence>
<sequence length="94" mass="10553">MNWDFFFRQLSAGKNIDETCFSFCDDPDEKEHYLGFIPHCDEPYWIGYCDVEGGCAFKTAEELVSAPVFDGKSLRERWSGVILTALAASASKNG</sequence>
<dbReference type="Proteomes" id="UP001491552">
    <property type="component" value="Unassembled WGS sequence"/>
</dbReference>
<gene>
    <name evidence="1" type="ORF">WMO66_08285</name>
</gene>
<keyword evidence="2" id="KW-1185">Reference proteome</keyword>
<dbReference type="EMBL" id="JBBMFF010000221">
    <property type="protein sequence ID" value="MEQ2511241.1"/>
    <property type="molecule type" value="Genomic_DNA"/>
</dbReference>
<evidence type="ECO:0000313" key="2">
    <source>
        <dbReference type="Proteomes" id="UP001491552"/>
    </source>
</evidence>
<organism evidence="1 2">
    <name type="scientific">Faecousia intestinalis</name>
    <dbReference type="NCBI Taxonomy" id="3133167"/>
    <lineage>
        <taxon>Bacteria</taxon>
        <taxon>Bacillati</taxon>
        <taxon>Bacillota</taxon>
        <taxon>Clostridia</taxon>
        <taxon>Eubacteriales</taxon>
        <taxon>Oscillospiraceae</taxon>
        <taxon>Faecousia</taxon>
    </lineage>
</organism>
<reference evidence="1 2" key="1">
    <citation type="submission" date="2024-03" db="EMBL/GenBank/DDBJ databases">
        <title>Human intestinal bacterial collection.</title>
        <authorList>
            <person name="Pauvert C."/>
            <person name="Hitch T.C.A."/>
            <person name="Clavel T."/>
        </authorList>
    </citation>
    <scope>NUCLEOTIDE SEQUENCE [LARGE SCALE GENOMIC DNA]</scope>
    <source>
        <strain evidence="1 2">CLA-AA-H192</strain>
    </source>
</reference>
<accession>A0ABV1G750</accession>
<proteinExistence type="predicted"/>
<comment type="caution">
    <text evidence="1">The sequence shown here is derived from an EMBL/GenBank/DDBJ whole genome shotgun (WGS) entry which is preliminary data.</text>
</comment>